<proteinExistence type="predicted"/>
<feature type="compositionally biased region" description="Polar residues" evidence="1">
    <location>
        <begin position="122"/>
        <end position="151"/>
    </location>
</feature>
<feature type="compositionally biased region" description="Polar residues" evidence="1">
    <location>
        <begin position="159"/>
        <end position="170"/>
    </location>
</feature>
<dbReference type="AlphaFoldDB" id="A0A843ULI5"/>
<feature type="non-terminal residue" evidence="2">
    <location>
        <position position="170"/>
    </location>
</feature>
<comment type="caution">
    <text evidence="2">The sequence shown here is derived from an EMBL/GenBank/DDBJ whole genome shotgun (WGS) entry which is preliminary data.</text>
</comment>
<feature type="compositionally biased region" description="Basic and acidic residues" evidence="1">
    <location>
        <begin position="60"/>
        <end position="72"/>
    </location>
</feature>
<evidence type="ECO:0000256" key="1">
    <source>
        <dbReference type="SAM" id="MobiDB-lite"/>
    </source>
</evidence>
<sequence>MHNPHDQRTQTIRENIAASRTAEATQAGPGRTSTRTTMAPFREKLPERTSRTNSAPQTLRWHDNSRNERGTVLRETLTRTTNTGQPSDAPLPRGQCNSNQKRAQHSCGETSLPPKPTEKNSRSTSLELTTSQHQADNNHRQVLQCSTSGATQHARHLLSSASRAQRTTAH</sequence>
<keyword evidence="3" id="KW-1185">Reference proteome</keyword>
<name>A0A843ULI5_COLES</name>
<organism evidence="2 3">
    <name type="scientific">Colocasia esculenta</name>
    <name type="common">Wild taro</name>
    <name type="synonym">Arum esculentum</name>
    <dbReference type="NCBI Taxonomy" id="4460"/>
    <lineage>
        <taxon>Eukaryota</taxon>
        <taxon>Viridiplantae</taxon>
        <taxon>Streptophyta</taxon>
        <taxon>Embryophyta</taxon>
        <taxon>Tracheophyta</taxon>
        <taxon>Spermatophyta</taxon>
        <taxon>Magnoliopsida</taxon>
        <taxon>Liliopsida</taxon>
        <taxon>Araceae</taxon>
        <taxon>Aroideae</taxon>
        <taxon>Colocasieae</taxon>
        <taxon>Colocasia</taxon>
    </lineage>
</organism>
<gene>
    <name evidence="2" type="ORF">Taro_015224</name>
</gene>
<feature type="compositionally biased region" description="Basic and acidic residues" evidence="1">
    <location>
        <begin position="41"/>
        <end position="50"/>
    </location>
</feature>
<protein>
    <submittedName>
        <fullName evidence="2">Uncharacterized protein</fullName>
    </submittedName>
</protein>
<feature type="region of interest" description="Disordered" evidence="1">
    <location>
        <begin position="1"/>
        <end position="170"/>
    </location>
</feature>
<dbReference type="Proteomes" id="UP000652761">
    <property type="component" value="Unassembled WGS sequence"/>
</dbReference>
<reference evidence="2" key="1">
    <citation type="submission" date="2017-07" db="EMBL/GenBank/DDBJ databases">
        <title>Taro Niue Genome Assembly and Annotation.</title>
        <authorList>
            <person name="Atibalentja N."/>
            <person name="Keating K."/>
            <person name="Fields C.J."/>
        </authorList>
    </citation>
    <scope>NUCLEOTIDE SEQUENCE</scope>
    <source>
        <strain evidence="2">Niue_2</strain>
        <tissue evidence="2">Leaf</tissue>
    </source>
</reference>
<dbReference type="EMBL" id="NMUH01000651">
    <property type="protein sequence ID" value="MQL82734.1"/>
    <property type="molecule type" value="Genomic_DNA"/>
</dbReference>
<evidence type="ECO:0000313" key="2">
    <source>
        <dbReference type="EMBL" id="MQL82734.1"/>
    </source>
</evidence>
<evidence type="ECO:0000313" key="3">
    <source>
        <dbReference type="Proteomes" id="UP000652761"/>
    </source>
</evidence>
<accession>A0A843ULI5</accession>